<evidence type="ECO:0000256" key="5">
    <source>
        <dbReference type="ARBA" id="ARBA00022692"/>
    </source>
</evidence>
<dbReference type="PRINTS" id="PR00171">
    <property type="entry name" value="SUGRTRNSPORT"/>
</dbReference>
<comment type="caution">
    <text evidence="11">The sequence shown here is derived from an EMBL/GenBank/DDBJ whole genome shotgun (WGS) entry which is preliminary data.</text>
</comment>
<dbReference type="GO" id="GO:0005886">
    <property type="term" value="C:plasma membrane"/>
    <property type="evidence" value="ECO:0007669"/>
    <property type="project" value="UniProtKB-SubCell"/>
</dbReference>
<accession>A0AAV3TVY4</accession>
<feature type="transmembrane region" description="Helical" evidence="9">
    <location>
        <begin position="401"/>
        <end position="421"/>
    </location>
</feature>
<feature type="transmembrane region" description="Helical" evidence="9">
    <location>
        <begin position="184"/>
        <end position="206"/>
    </location>
</feature>
<evidence type="ECO:0000313" key="12">
    <source>
        <dbReference type="Proteomes" id="UP001409585"/>
    </source>
</evidence>
<feature type="transmembrane region" description="Helical" evidence="9">
    <location>
        <begin position="304"/>
        <end position="327"/>
    </location>
</feature>
<keyword evidence="7 9" id="KW-0472">Membrane</keyword>
<dbReference type="Proteomes" id="UP001409585">
    <property type="component" value="Unassembled WGS sequence"/>
</dbReference>
<protein>
    <submittedName>
        <fullName evidence="11">Myo-inositol transporter IolT</fullName>
    </submittedName>
</protein>
<feature type="transmembrane region" description="Helical" evidence="9">
    <location>
        <begin position="268"/>
        <end position="292"/>
    </location>
</feature>
<dbReference type="InterPro" id="IPR005828">
    <property type="entry name" value="MFS_sugar_transport-like"/>
</dbReference>
<dbReference type="InterPro" id="IPR020846">
    <property type="entry name" value="MFS_dom"/>
</dbReference>
<dbReference type="Pfam" id="PF00083">
    <property type="entry name" value="Sugar_tr"/>
    <property type="match status" value="1"/>
</dbReference>
<dbReference type="Gene3D" id="1.20.1250.20">
    <property type="entry name" value="MFS general substrate transporter like domains"/>
    <property type="match status" value="1"/>
</dbReference>
<dbReference type="PROSITE" id="PS00216">
    <property type="entry name" value="SUGAR_TRANSPORT_1"/>
    <property type="match status" value="1"/>
</dbReference>
<dbReference type="InterPro" id="IPR050814">
    <property type="entry name" value="Myo-inositol_Transporter"/>
</dbReference>
<evidence type="ECO:0000256" key="4">
    <source>
        <dbReference type="ARBA" id="ARBA00022475"/>
    </source>
</evidence>
<dbReference type="InterPro" id="IPR047984">
    <property type="entry name" value="XylE-like"/>
</dbReference>
<evidence type="ECO:0000256" key="1">
    <source>
        <dbReference type="ARBA" id="ARBA00004651"/>
    </source>
</evidence>
<feature type="transmembrane region" description="Helical" evidence="9">
    <location>
        <begin position="121"/>
        <end position="140"/>
    </location>
</feature>
<feature type="transmembrane region" description="Helical" evidence="9">
    <location>
        <begin position="25"/>
        <end position="46"/>
    </location>
</feature>
<evidence type="ECO:0000256" key="6">
    <source>
        <dbReference type="ARBA" id="ARBA00022989"/>
    </source>
</evidence>
<evidence type="ECO:0000313" key="11">
    <source>
        <dbReference type="EMBL" id="GAA4928589.1"/>
    </source>
</evidence>
<reference evidence="12" key="1">
    <citation type="journal article" date="2019" name="Int. J. Syst. Evol. Microbiol.">
        <title>The Global Catalogue of Microorganisms (GCM) 10K type strain sequencing project: providing services to taxonomists for standard genome sequencing and annotation.</title>
        <authorList>
            <consortium name="The Broad Institute Genomics Platform"/>
            <consortium name="The Broad Institute Genome Sequencing Center for Infectious Disease"/>
            <person name="Wu L."/>
            <person name="Ma J."/>
        </authorList>
    </citation>
    <scope>NUCLEOTIDE SEQUENCE [LARGE SCALE GENOMIC DNA]</scope>
    <source>
        <strain evidence="12">JCM 19134</strain>
    </source>
</reference>
<keyword evidence="12" id="KW-1185">Reference proteome</keyword>
<feature type="transmembrane region" description="Helical" evidence="9">
    <location>
        <begin position="364"/>
        <end position="389"/>
    </location>
</feature>
<dbReference type="SUPFAM" id="SSF103473">
    <property type="entry name" value="MFS general substrate transporter"/>
    <property type="match status" value="1"/>
</dbReference>
<dbReference type="PROSITE" id="PS00217">
    <property type="entry name" value="SUGAR_TRANSPORT_2"/>
    <property type="match status" value="1"/>
</dbReference>
<keyword evidence="4" id="KW-1003">Cell membrane</keyword>
<evidence type="ECO:0000256" key="8">
    <source>
        <dbReference type="RuleBase" id="RU003346"/>
    </source>
</evidence>
<organism evidence="11 12">
    <name type="scientific">Halioxenophilus aromaticivorans</name>
    <dbReference type="NCBI Taxonomy" id="1306992"/>
    <lineage>
        <taxon>Bacteria</taxon>
        <taxon>Pseudomonadati</taxon>
        <taxon>Pseudomonadota</taxon>
        <taxon>Gammaproteobacteria</taxon>
        <taxon>Alteromonadales</taxon>
        <taxon>Alteromonadaceae</taxon>
        <taxon>Halioxenophilus</taxon>
    </lineage>
</organism>
<evidence type="ECO:0000259" key="10">
    <source>
        <dbReference type="PROSITE" id="PS50850"/>
    </source>
</evidence>
<keyword evidence="5 9" id="KW-0812">Transmembrane</keyword>
<feature type="transmembrane region" description="Helical" evidence="9">
    <location>
        <begin position="160"/>
        <end position="178"/>
    </location>
</feature>
<name>A0AAV3TVY4_9ALTE</name>
<keyword evidence="6 9" id="KW-1133">Transmembrane helix</keyword>
<dbReference type="AlphaFoldDB" id="A0AAV3TVY4"/>
<dbReference type="FunFam" id="1.20.1250.20:FF:000134">
    <property type="entry name" value="MFS sugar transporter protein"/>
    <property type="match status" value="1"/>
</dbReference>
<evidence type="ECO:0000256" key="7">
    <source>
        <dbReference type="ARBA" id="ARBA00023136"/>
    </source>
</evidence>
<dbReference type="PROSITE" id="PS50850">
    <property type="entry name" value="MFS"/>
    <property type="match status" value="1"/>
</dbReference>
<evidence type="ECO:0000256" key="3">
    <source>
        <dbReference type="ARBA" id="ARBA00022448"/>
    </source>
</evidence>
<sequence length="472" mass="51133">MSQSAAVSPSIDLPENKSGPHTSRLGLITVVATFGGLLFGYDTGVINGALEPMKLDLGLNPAKEGFVVSILIFGAALGALIGGNLADRYGRKHNIMLLALVFMVGTLGCCLAPNWQMLGLFRFILGLAVGGASTTVPIYLAEVSPFEKRGSLVTRNEVMIVSGQFAAFIINAILFSVWGEHEVIWRYMLAVAVLPAIALFVGMMSMPESPRWLASKGRKQEAFEVLSQIRSPERAAAEMEEINALSTNGDSRPTSSWKDLTTPWIRRLIIIGIGVGVFQQLTGINSIMYYGTQLLQQAGFTSQGAIVANTLFGLASVVGICIGLMVMNKLDRRVMLLGGFVLTTLFHLLVGLSAYFLPESAAKPYVVLSLVIAFVFFMQGTIGPLAWLLLSEIFPLHVRSYAMGVCVFMLWITNATVAFVFPPIVSQFGIAPTFFLFAALGVLALIFIGTMVPETRGKTLEEFEDEFKAEYS</sequence>
<evidence type="ECO:0000256" key="2">
    <source>
        <dbReference type="ARBA" id="ARBA00010992"/>
    </source>
</evidence>
<evidence type="ECO:0000256" key="9">
    <source>
        <dbReference type="SAM" id="Phobius"/>
    </source>
</evidence>
<comment type="subcellular location">
    <subcellularLocation>
        <location evidence="1">Cell membrane</location>
        <topology evidence="1">Multi-pass membrane protein</topology>
    </subcellularLocation>
</comment>
<dbReference type="PANTHER" id="PTHR48020">
    <property type="entry name" value="PROTON MYO-INOSITOL COTRANSPORTER"/>
    <property type="match status" value="1"/>
</dbReference>
<proteinExistence type="inferred from homology"/>
<feature type="transmembrane region" description="Helical" evidence="9">
    <location>
        <begin position="95"/>
        <end position="115"/>
    </location>
</feature>
<dbReference type="InterPro" id="IPR036259">
    <property type="entry name" value="MFS_trans_sf"/>
</dbReference>
<dbReference type="RefSeq" id="WP_345415151.1">
    <property type="nucleotide sequence ID" value="NZ_AP031496.1"/>
</dbReference>
<feature type="transmembrane region" description="Helical" evidence="9">
    <location>
        <begin position="334"/>
        <end position="358"/>
    </location>
</feature>
<dbReference type="InterPro" id="IPR003663">
    <property type="entry name" value="Sugar/inositol_transpt"/>
</dbReference>
<dbReference type="EMBL" id="BAABLX010000001">
    <property type="protein sequence ID" value="GAA4928589.1"/>
    <property type="molecule type" value="Genomic_DNA"/>
</dbReference>
<feature type="transmembrane region" description="Helical" evidence="9">
    <location>
        <begin position="66"/>
        <end position="83"/>
    </location>
</feature>
<dbReference type="CDD" id="cd17359">
    <property type="entry name" value="MFS_XylE_like"/>
    <property type="match status" value="1"/>
</dbReference>
<keyword evidence="3 8" id="KW-0813">Transport</keyword>
<feature type="transmembrane region" description="Helical" evidence="9">
    <location>
        <begin position="427"/>
        <end position="448"/>
    </location>
</feature>
<dbReference type="GO" id="GO:0022857">
    <property type="term" value="F:transmembrane transporter activity"/>
    <property type="evidence" value="ECO:0007669"/>
    <property type="project" value="InterPro"/>
</dbReference>
<gene>
    <name evidence="11" type="primary">iolT</name>
    <name evidence="11" type="ORF">GCM10025791_00260</name>
</gene>
<feature type="domain" description="Major facilitator superfamily (MFS) profile" evidence="10">
    <location>
        <begin position="28"/>
        <end position="456"/>
    </location>
</feature>
<dbReference type="PANTHER" id="PTHR48020:SF12">
    <property type="entry name" value="PROTON MYO-INOSITOL COTRANSPORTER"/>
    <property type="match status" value="1"/>
</dbReference>
<dbReference type="NCBIfam" id="TIGR00879">
    <property type="entry name" value="SP"/>
    <property type="match status" value="1"/>
</dbReference>
<comment type="similarity">
    <text evidence="2 8">Belongs to the major facilitator superfamily. Sugar transporter (TC 2.A.1.1) family.</text>
</comment>
<dbReference type="InterPro" id="IPR005829">
    <property type="entry name" value="Sugar_transporter_CS"/>
</dbReference>